<evidence type="ECO:0000259" key="3">
    <source>
        <dbReference type="PROSITE" id="PS50144"/>
    </source>
</evidence>
<feature type="domain" description="MATH" evidence="3">
    <location>
        <begin position="21"/>
        <end position="142"/>
    </location>
</feature>
<dbReference type="SMART" id="SM00225">
    <property type="entry name" value="BTB"/>
    <property type="match status" value="1"/>
</dbReference>
<reference evidence="4" key="2">
    <citation type="submission" date="2020-10" db="EMBL/GenBank/DDBJ databases">
        <authorList>
            <person name="Cooper E.A."/>
            <person name="Brenton Z.W."/>
            <person name="Flinn B.S."/>
            <person name="Jenkins J."/>
            <person name="Shu S."/>
            <person name="Flowers D."/>
            <person name="Luo F."/>
            <person name="Wang Y."/>
            <person name="Xia P."/>
            <person name="Barry K."/>
            <person name="Daum C."/>
            <person name="Lipzen A."/>
            <person name="Yoshinaga Y."/>
            <person name="Schmutz J."/>
            <person name="Saski C."/>
            <person name="Vermerris W."/>
            <person name="Kresovich S."/>
        </authorList>
    </citation>
    <scope>NUCLEOTIDE SEQUENCE</scope>
</reference>
<dbReference type="PROSITE" id="PS50144">
    <property type="entry name" value="MATH"/>
    <property type="match status" value="1"/>
</dbReference>
<dbReference type="InterPro" id="IPR011333">
    <property type="entry name" value="SKP1/BTB/POZ_sf"/>
</dbReference>
<dbReference type="Pfam" id="PF22486">
    <property type="entry name" value="MATH_2"/>
    <property type="match status" value="2"/>
</dbReference>
<dbReference type="PANTHER" id="PTHR26379:SF477">
    <property type="entry name" value="OS08G0129000 PROTEIN"/>
    <property type="match status" value="1"/>
</dbReference>
<evidence type="ECO:0000259" key="2">
    <source>
        <dbReference type="PROSITE" id="PS50097"/>
    </source>
</evidence>
<evidence type="ECO:0000256" key="1">
    <source>
        <dbReference type="ARBA" id="ARBA00004906"/>
    </source>
</evidence>
<protein>
    <recommendedName>
        <fullName evidence="6">BTB domain-containing protein</fullName>
    </recommendedName>
</protein>
<dbReference type="PROSITE" id="PS50097">
    <property type="entry name" value="BTB"/>
    <property type="match status" value="1"/>
</dbReference>
<gene>
    <name evidence="4" type="ORF">BDA96_05G207900</name>
</gene>
<dbReference type="InterPro" id="IPR000210">
    <property type="entry name" value="BTB/POZ_dom"/>
</dbReference>
<dbReference type="CDD" id="cd00121">
    <property type="entry name" value="MATH"/>
    <property type="match status" value="2"/>
</dbReference>
<dbReference type="PANTHER" id="PTHR26379">
    <property type="entry name" value="BTB/POZ AND MATH DOMAIN-CONTAINING PROTEIN 1"/>
    <property type="match status" value="1"/>
</dbReference>
<dbReference type="AlphaFoldDB" id="A0A921UGF4"/>
<feature type="domain" description="BTB" evidence="2">
    <location>
        <begin position="374"/>
        <end position="440"/>
    </location>
</feature>
<reference evidence="4" key="1">
    <citation type="journal article" date="2019" name="BMC Genomics">
        <title>A new reference genome for Sorghum bicolor reveals high levels of sequence similarity between sweet and grain genotypes: implications for the genetics of sugar metabolism.</title>
        <authorList>
            <person name="Cooper E.A."/>
            <person name="Brenton Z.W."/>
            <person name="Flinn B.S."/>
            <person name="Jenkins J."/>
            <person name="Shu S."/>
            <person name="Flowers D."/>
            <person name="Luo F."/>
            <person name="Wang Y."/>
            <person name="Xia P."/>
            <person name="Barry K."/>
            <person name="Daum C."/>
            <person name="Lipzen A."/>
            <person name="Yoshinaga Y."/>
            <person name="Schmutz J."/>
            <person name="Saski C."/>
            <person name="Vermerris W."/>
            <person name="Kresovich S."/>
        </authorList>
    </citation>
    <scope>NUCLEOTIDE SEQUENCE</scope>
</reference>
<evidence type="ECO:0008006" key="6">
    <source>
        <dbReference type="Google" id="ProtNLM"/>
    </source>
</evidence>
<dbReference type="GO" id="GO:0016567">
    <property type="term" value="P:protein ubiquitination"/>
    <property type="evidence" value="ECO:0007669"/>
    <property type="project" value="InterPro"/>
</dbReference>
<sequence length="518" mass="57917">MATSPAASSGTATGTIGETIVGSHLWKIDRFSATKDLGVGKSIKSSTFNVGGHTWYIECYPCGDNEYSAGLVTLFLCLSAHKEQVEAKCRFTLMDDDRDYYQDGYNHTYNAEDSRGLGIDLIKRADLKKHLKDDCFRIRCDVYIVREFPAVPPPDLHRPLSDLVASGMPGGDRTFQVGGEVFTVHRGLPDPSAHIAASPTPAGTSSSTAGSISSVSHVLTIDGYSKSKKMFRTDDYVESEWFRVVGGHSWYIKLYPSREKEDDDSGCLAVFLNNNWWLLDEDHIEDKVLKVRVELTLLTFAREIISSAQFCYAFTSRYDKCRCYFPFNTEMEPLIGDSFHVKCDVTVVKEITPILRPPDLNLYFGHLLASQVATDVTFEVGSDLFSAHKLVLATRSRAFMAEFFGPAGKGSSTTVTRVQIDDMEPRVFKALLHFIYTDTLPELHEDDDKIVMAQDLLVAADRYDMGRLKLICADMLCNYVNDARAAFAMLELADKHCCRRLKVKCMKLLKGHFAKVAP</sequence>
<dbReference type="Pfam" id="PF00651">
    <property type="entry name" value="BTB"/>
    <property type="match status" value="1"/>
</dbReference>
<dbReference type="Gramene" id="EES08868">
    <property type="protein sequence ID" value="EES08868"/>
    <property type="gene ID" value="SORBI_3005G191400"/>
</dbReference>
<dbReference type="InterPro" id="IPR008974">
    <property type="entry name" value="TRAF-like"/>
</dbReference>
<dbReference type="SUPFAM" id="SSF49599">
    <property type="entry name" value="TRAF domain-like"/>
    <property type="match status" value="2"/>
</dbReference>
<dbReference type="CDD" id="cd14733">
    <property type="entry name" value="BACK"/>
    <property type="match status" value="1"/>
</dbReference>
<evidence type="ECO:0000313" key="5">
    <source>
        <dbReference type="Proteomes" id="UP000807115"/>
    </source>
</evidence>
<evidence type="ECO:0000313" key="4">
    <source>
        <dbReference type="EMBL" id="KAG0530679.1"/>
    </source>
</evidence>
<organism evidence="4 5">
    <name type="scientific">Sorghum bicolor</name>
    <name type="common">Sorghum</name>
    <name type="synonym">Sorghum vulgare</name>
    <dbReference type="NCBI Taxonomy" id="4558"/>
    <lineage>
        <taxon>Eukaryota</taxon>
        <taxon>Viridiplantae</taxon>
        <taxon>Streptophyta</taxon>
        <taxon>Embryophyta</taxon>
        <taxon>Tracheophyta</taxon>
        <taxon>Spermatophyta</taxon>
        <taxon>Magnoliopsida</taxon>
        <taxon>Liliopsida</taxon>
        <taxon>Poales</taxon>
        <taxon>Poaceae</taxon>
        <taxon>PACMAD clade</taxon>
        <taxon>Panicoideae</taxon>
        <taxon>Andropogonodae</taxon>
        <taxon>Andropogoneae</taxon>
        <taxon>Sorghinae</taxon>
        <taxon>Sorghum</taxon>
    </lineage>
</organism>
<dbReference type="EMBL" id="CM027684">
    <property type="protein sequence ID" value="KAG0530679.1"/>
    <property type="molecule type" value="Genomic_DNA"/>
</dbReference>
<dbReference type="OrthoDB" id="6359816at2759"/>
<dbReference type="InterPro" id="IPR045005">
    <property type="entry name" value="BPM1-6"/>
</dbReference>
<dbReference type="SUPFAM" id="SSF54695">
    <property type="entry name" value="POZ domain"/>
    <property type="match status" value="1"/>
</dbReference>
<dbReference type="Proteomes" id="UP000807115">
    <property type="component" value="Chromosome 5"/>
</dbReference>
<proteinExistence type="predicted"/>
<dbReference type="KEGG" id="sbi:8079115"/>
<dbReference type="Gene3D" id="3.30.710.10">
    <property type="entry name" value="Potassium Channel Kv1.1, Chain A"/>
    <property type="match status" value="1"/>
</dbReference>
<dbReference type="InterPro" id="IPR002083">
    <property type="entry name" value="MATH/TRAF_dom"/>
</dbReference>
<dbReference type="Gene3D" id="2.60.210.10">
    <property type="entry name" value="Apoptosis, Tumor Necrosis Factor Receptor Associated Protein 2, Chain A"/>
    <property type="match status" value="2"/>
</dbReference>
<comment type="pathway">
    <text evidence="1">Protein modification; protein ubiquitination.</text>
</comment>
<comment type="caution">
    <text evidence="4">The sequence shown here is derived from an EMBL/GenBank/DDBJ whole genome shotgun (WGS) entry which is preliminary data.</text>
</comment>
<accession>A0A921UGF4</accession>
<dbReference type="SMART" id="SM00061">
    <property type="entry name" value="MATH"/>
    <property type="match status" value="1"/>
</dbReference>
<name>A0A921UGF4_SORBI</name>